<reference evidence="1 2" key="1">
    <citation type="submission" date="2015-01" db="EMBL/GenBank/DDBJ databases">
        <title>Evolution of Trichinella species and genotypes.</title>
        <authorList>
            <person name="Korhonen P.K."/>
            <person name="Edoardo P."/>
            <person name="Giuseppe L.R."/>
            <person name="Gasser R.B."/>
        </authorList>
    </citation>
    <scope>NUCLEOTIDE SEQUENCE [LARGE SCALE GENOMIC DNA]</scope>
    <source>
        <strain evidence="1">ISS3</strain>
    </source>
</reference>
<sequence length="96" mass="11059">MLLVSVAWHIRNQFPTISLLALFMTKVQTYVYVLTVKNPQDLLLEDEFFKSSARKWTIEMIIYAGALENLKVQKHICKQCGLPMNELLCSVLPSMI</sequence>
<comment type="caution">
    <text evidence="1">The sequence shown here is derived from an EMBL/GenBank/DDBJ whole genome shotgun (WGS) entry which is preliminary data.</text>
</comment>
<organism evidence="1 2">
    <name type="scientific">Trichinella spiralis</name>
    <name type="common">Trichina worm</name>
    <dbReference type="NCBI Taxonomy" id="6334"/>
    <lineage>
        <taxon>Eukaryota</taxon>
        <taxon>Metazoa</taxon>
        <taxon>Ecdysozoa</taxon>
        <taxon>Nematoda</taxon>
        <taxon>Enoplea</taxon>
        <taxon>Dorylaimia</taxon>
        <taxon>Trichinellida</taxon>
        <taxon>Trichinellidae</taxon>
        <taxon>Trichinella</taxon>
    </lineage>
</organism>
<name>A0A0V1BSN3_TRISP</name>
<accession>A0A0V1BSN3</accession>
<evidence type="ECO:0000313" key="1">
    <source>
        <dbReference type="EMBL" id="KRY39935.1"/>
    </source>
</evidence>
<proteinExistence type="predicted"/>
<keyword evidence="2" id="KW-1185">Reference proteome</keyword>
<dbReference type="Proteomes" id="UP000054776">
    <property type="component" value="Unassembled WGS sequence"/>
</dbReference>
<dbReference type="AlphaFoldDB" id="A0A0V1BSN3"/>
<gene>
    <name evidence="1" type="ORF">T01_12026</name>
</gene>
<protein>
    <submittedName>
        <fullName evidence="1">Uncharacterized protein</fullName>
    </submittedName>
</protein>
<evidence type="ECO:0000313" key="2">
    <source>
        <dbReference type="Proteomes" id="UP000054776"/>
    </source>
</evidence>
<dbReference type="OrthoDB" id="10312987at2759"/>
<dbReference type="EMBL" id="JYDH01000015">
    <property type="protein sequence ID" value="KRY39935.1"/>
    <property type="molecule type" value="Genomic_DNA"/>
</dbReference>
<dbReference type="InParanoid" id="A0A0V1BSN3"/>